<dbReference type="Proteomes" id="UP000028834">
    <property type="component" value="Unassembled WGS sequence"/>
</dbReference>
<accession>A0A086M5L7</accession>
<evidence type="ECO:0000313" key="1">
    <source>
        <dbReference type="EMBL" id="KFG64185.1"/>
    </source>
</evidence>
<dbReference type="VEuPathDB" id="ToxoDB:TGRUB_271780B"/>
<dbReference type="AlphaFoldDB" id="A0A086M5L7"/>
<evidence type="ECO:0000313" key="2">
    <source>
        <dbReference type="Proteomes" id="UP000028834"/>
    </source>
</evidence>
<gene>
    <name evidence="1" type="ORF">TGRUB_271780B</name>
</gene>
<dbReference type="EMBL" id="AFYV02000724">
    <property type="protein sequence ID" value="KFG64185.1"/>
    <property type="molecule type" value="Genomic_DNA"/>
</dbReference>
<dbReference type="SUPFAM" id="SSF81296">
    <property type="entry name" value="E set domains"/>
    <property type="match status" value="1"/>
</dbReference>
<feature type="non-terminal residue" evidence="1">
    <location>
        <position position="351"/>
    </location>
</feature>
<reference evidence="1 2" key="1">
    <citation type="submission" date="2014-05" db="EMBL/GenBank/DDBJ databases">
        <authorList>
            <person name="Sibley D."/>
            <person name="Venepally P."/>
            <person name="Karamycheva S."/>
            <person name="Hadjithomas M."/>
            <person name="Khan A."/>
            <person name="Brunk B."/>
            <person name="Roos D."/>
            <person name="Caler E."/>
            <person name="Lorenzi H."/>
        </authorList>
    </citation>
    <scope>NUCLEOTIDE SEQUENCE [LARGE SCALE GENOMIC DNA]</scope>
    <source>
        <strain evidence="1 2">RUB</strain>
    </source>
</reference>
<proteinExistence type="predicted"/>
<dbReference type="InterPro" id="IPR014756">
    <property type="entry name" value="Ig_E-set"/>
</dbReference>
<comment type="caution">
    <text evidence="1">The sequence shown here is derived from an EMBL/GenBank/DDBJ whole genome shotgun (WGS) entry which is preliminary data.</text>
</comment>
<protein>
    <submittedName>
        <fullName evidence="1">Filamin/ABP280 repeat-containing protein</fullName>
    </submittedName>
</protein>
<name>A0A086M5L7_TOXGO</name>
<organism evidence="1 2">
    <name type="scientific">Toxoplasma gondii RUB</name>
    <dbReference type="NCBI Taxonomy" id="935652"/>
    <lineage>
        <taxon>Eukaryota</taxon>
        <taxon>Sar</taxon>
        <taxon>Alveolata</taxon>
        <taxon>Apicomplexa</taxon>
        <taxon>Conoidasida</taxon>
        <taxon>Coccidia</taxon>
        <taxon>Eucoccidiorida</taxon>
        <taxon>Eimeriorina</taxon>
        <taxon>Sarcocystidae</taxon>
        <taxon>Toxoplasma</taxon>
    </lineage>
</organism>
<sequence length="351" mass="40767">MLRGLEIFIAAGSHFFESFLGNRVSIGGHRVSVRGSRGAKILQVVDEGRGTYRVDYAVYLPKTPLQQIDVGLLEKIDSYAWITQAQPDVFVPGIAEAYEHIESLELPIHTEAEIEVLLNEQPIFGCPFKVRICNFVEVFNAYAELDRRSLLGQQVCAFERVLEEGNYEEATSMLWKVQDMADEKQLKEEVVKVLENLVRKQLEREDAKKREAEEGGCTYLLEETSKDREEKRRREVEEIRSQWEDIHLLRELLLRLNKNCTDRESLVHKFTLSMVGRLQLTEMCNLRILAEHHNMQRLQQENLMPLAEVLQAQYISLFRQMTQEIVALVKDVEDNKFQNLEALLQAYRRIG</sequence>